<dbReference type="PRINTS" id="PR00038">
    <property type="entry name" value="HTHLUXR"/>
</dbReference>
<feature type="domain" description="HTH luxR-type" evidence="3">
    <location>
        <begin position="829"/>
        <end position="894"/>
    </location>
</feature>
<evidence type="ECO:0000259" key="3">
    <source>
        <dbReference type="PROSITE" id="PS50043"/>
    </source>
</evidence>
<dbReference type="SUPFAM" id="SSF48452">
    <property type="entry name" value="TPR-like"/>
    <property type="match status" value="1"/>
</dbReference>
<dbReference type="PANTHER" id="PTHR16305">
    <property type="entry name" value="TESTICULAR SOLUBLE ADENYLYL CYCLASE"/>
    <property type="match status" value="1"/>
</dbReference>
<keyword evidence="5" id="KW-1185">Reference proteome</keyword>
<evidence type="ECO:0000313" key="4">
    <source>
        <dbReference type="EMBL" id="TQM13857.1"/>
    </source>
</evidence>
<dbReference type="Gene3D" id="1.25.40.10">
    <property type="entry name" value="Tetratricopeptide repeat domain"/>
    <property type="match status" value="1"/>
</dbReference>
<dbReference type="CDD" id="cd06170">
    <property type="entry name" value="LuxR_C_like"/>
    <property type="match status" value="1"/>
</dbReference>
<dbReference type="SUPFAM" id="SSF52540">
    <property type="entry name" value="P-loop containing nucleoside triphosphate hydrolases"/>
    <property type="match status" value="1"/>
</dbReference>
<dbReference type="Pfam" id="PF00196">
    <property type="entry name" value="GerE"/>
    <property type="match status" value="1"/>
</dbReference>
<dbReference type="GO" id="GO:0003677">
    <property type="term" value="F:DNA binding"/>
    <property type="evidence" value="ECO:0007669"/>
    <property type="project" value="InterPro"/>
</dbReference>
<dbReference type="InterPro" id="IPR016032">
    <property type="entry name" value="Sig_transdc_resp-reg_C-effctor"/>
</dbReference>
<dbReference type="Gene3D" id="1.10.10.10">
    <property type="entry name" value="Winged helix-like DNA-binding domain superfamily/Winged helix DNA-binding domain"/>
    <property type="match status" value="1"/>
</dbReference>
<dbReference type="GO" id="GO:0004016">
    <property type="term" value="F:adenylate cyclase activity"/>
    <property type="evidence" value="ECO:0007669"/>
    <property type="project" value="TreeGrafter"/>
</dbReference>
<evidence type="ECO:0000313" key="5">
    <source>
        <dbReference type="Proteomes" id="UP000315677"/>
    </source>
</evidence>
<comment type="caution">
    <text evidence="4">The sequence shown here is derived from an EMBL/GenBank/DDBJ whole genome shotgun (WGS) entry which is preliminary data.</text>
</comment>
<dbReference type="OrthoDB" id="5476461at2"/>
<evidence type="ECO:0000256" key="2">
    <source>
        <dbReference type="ARBA" id="ARBA00022840"/>
    </source>
</evidence>
<dbReference type="Proteomes" id="UP000315677">
    <property type="component" value="Unassembled WGS sequence"/>
</dbReference>
<name>A0A543DWZ8_9PSEU</name>
<dbReference type="SMART" id="SM00421">
    <property type="entry name" value="HTH_LUXR"/>
    <property type="match status" value="1"/>
</dbReference>
<dbReference type="PANTHER" id="PTHR16305:SF35">
    <property type="entry name" value="TRANSCRIPTIONAL ACTIVATOR DOMAIN"/>
    <property type="match status" value="1"/>
</dbReference>
<keyword evidence="1" id="KW-0547">Nucleotide-binding</keyword>
<dbReference type="Pfam" id="PF13191">
    <property type="entry name" value="AAA_16"/>
    <property type="match status" value="1"/>
</dbReference>
<dbReference type="SUPFAM" id="SSF46894">
    <property type="entry name" value="C-terminal effector domain of the bipartite response regulators"/>
    <property type="match status" value="1"/>
</dbReference>
<dbReference type="InterPro" id="IPR011990">
    <property type="entry name" value="TPR-like_helical_dom_sf"/>
</dbReference>
<dbReference type="AlphaFoldDB" id="A0A543DWZ8"/>
<dbReference type="InterPro" id="IPR027417">
    <property type="entry name" value="P-loop_NTPase"/>
</dbReference>
<gene>
    <name evidence="4" type="ORF">FB558_0611</name>
</gene>
<dbReference type="InterPro" id="IPR041664">
    <property type="entry name" value="AAA_16"/>
</dbReference>
<dbReference type="PROSITE" id="PS50043">
    <property type="entry name" value="HTH_LUXR_2"/>
    <property type="match status" value="1"/>
</dbReference>
<reference evidence="4 5" key="1">
    <citation type="submission" date="2019-06" db="EMBL/GenBank/DDBJ databases">
        <title>Sequencing the genomes of 1000 actinobacteria strains.</title>
        <authorList>
            <person name="Klenk H.-P."/>
        </authorList>
    </citation>
    <scope>NUCLEOTIDE SEQUENCE [LARGE SCALE GENOMIC DNA]</scope>
    <source>
        <strain evidence="4 5">DSM 45301</strain>
    </source>
</reference>
<dbReference type="InterPro" id="IPR036388">
    <property type="entry name" value="WH-like_DNA-bd_sf"/>
</dbReference>
<accession>A0A543DWZ8</accession>
<dbReference type="InterPro" id="IPR000792">
    <property type="entry name" value="Tscrpt_reg_LuxR_C"/>
</dbReference>
<dbReference type="GO" id="GO:0005524">
    <property type="term" value="F:ATP binding"/>
    <property type="evidence" value="ECO:0007669"/>
    <property type="project" value="UniProtKB-KW"/>
</dbReference>
<evidence type="ECO:0000256" key="1">
    <source>
        <dbReference type="ARBA" id="ARBA00022741"/>
    </source>
</evidence>
<organism evidence="4 5">
    <name type="scientific">Pseudonocardia kunmingensis</name>
    <dbReference type="NCBI Taxonomy" id="630975"/>
    <lineage>
        <taxon>Bacteria</taxon>
        <taxon>Bacillati</taxon>
        <taxon>Actinomycetota</taxon>
        <taxon>Actinomycetes</taxon>
        <taxon>Pseudonocardiales</taxon>
        <taxon>Pseudonocardiaceae</taxon>
        <taxon>Pseudonocardia</taxon>
    </lineage>
</organism>
<proteinExistence type="predicted"/>
<protein>
    <submittedName>
        <fullName evidence="4">Regulatory LuxR family protein</fullName>
    </submittedName>
</protein>
<dbReference type="EMBL" id="VFPA01000001">
    <property type="protein sequence ID" value="TQM13857.1"/>
    <property type="molecule type" value="Genomic_DNA"/>
</dbReference>
<sequence>MQVSHPACTVARTWCAPSGAVDVTSADPGEQVLLEREGVLGALADHLARADRGTGRLVFLHGEAGVGKTAVLDRFALTARTTAEVLTGWCDPLSTPRPLGPWLDVAPGLGGDVEREMARASGSPGGLSHVLRLLRTEFEARTSTVVVLEDLHWADEASLDLLCLLARRLSRCRVLVVASYRDDEIAPNRPLRVLFGHLAGVPGVYREAIELLSLPAVARLAAGRGLDVDQLYQVTGGNPFYVTEVLAAGGAGIPESVADAVAARLSRVSTAARDVAEAVAILGSPAPVPLVVRLSGQALTAADDLLSAGLLRASAGGLGFRHELARRAMLDTIPHARRASLHAQVLELLRTDPVGGEDSAVLAHHAAAAGDVGAVLVHAPAAARMAAAVGAYREAAAHLRRAVAVCSGLPPGQRHSLVEQFGQVAAVANELTDAATALRSAAELRHAAGDRLREGDDLRWLSYVLWPLGRCAEAVEIGDGAVRALDDLPPSRELAEAYVNMCRLGTLSQSGVANARRYAERTIALGRELEDPETVWEARFHLALTRFVCAEDGDPEAAWTEAEAARDGALHAGFVDAAAFMTMLMGMCSAWHRDHGRADAAYDLLERLSTDRDLLSFGAVNRAQHSYRLLQDGRWDEAAATAAAVLDHPGPPPVARVLPLAVLGLIRARRGDPEACEPLAEALAVPEPNMTLLARAFRAEAAWLEGDDERASAEAHQGLGAATGHTDPWLTGELARWVFLSGGDVPAVRAAGPVALELAGEWRSAAQRWEERGCPYDAALARLTGDVPALLQARQTFAAFGAHAAERIAAARLRARGVRSGARGPRAATRGNPHGLTTRQLEILRLVAEGLTGPQIAARLHLSPKTVDHHVGAALTVLGVHSRADAVRAVFGGNDR</sequence>
<keyword evidence="2" id="KW-0067">ATP-binding</keyword>
<dbReference type="GO" id="GO:0006355">
    <property type="term" value="P:regulation of DNA-templated transcription"/>
    <property type="evidence" value="ECO:0007669"/>
    <property type="project" value="InterPro"/>
</dbReference>
<dbReference type="GO" id="GO:0005737">
    <property type="term" value="C:cytoplasm"/>
    <property type="evidence" value="ECO:0007669"/>
    <property type="project" value="TreeGrafter"/>
</dbReference>